<dbReference type="Proteomes" id="UP000005239">
    <property type="component" value="Unassembled WGS sequence"/>
</dbReference>
<proteinExistence type="predicted"/>
<name>A0A2A6B7J7_PRIPA</name>
<sequence>NATGECTANTLRRVTQPGREIRMKSSTELTANIIAGNIKTMKRKRFREVQNMNTLRQASIGAVNALVQGTLESIVVQLLADGQKVPLPLRNAHHPSLLPHAQLVSSTLWSWAAAN</sequence>
<dbReference type="EnsemblMetazoa" id="PPA35213.1">
    <property type="protein sequence ID" value="PPA35213.1"/>
    <property type="gene ID" value="WBGene00273582"/>
</dbReference>
<accession>A0A8R1ULH6</accession>
<gene>
    <name evidence="1" type="primary">WBGene00273582</name>
</gene>
<reference evidence="1" key="2">
    <citation type="submission" date="2022-06" db="UniProtKB">
        <authorList>
            <consortium name="EnsemblMetazoa"/>
        </authorList>
    </citation>
    <scope>IDENTIFICATION</scope>
    <source>
        <strain evidence="1">PS312</strain>
    </source>
</reference>
<accession>A0A2A6B7J7</accession>
<dbReference type="AlphaFoldDB" id="A0A2A6B7J7"/>
<evidence type="ECO:0000313" key="2">
    <source>
        <dbReference type="Proteomes" id="UP000005239"/>
    </source>
</evidence>
<evidence type="ECO:0000313" key="1">
    <source>
        <dbReference type="EnsemblMetazoa" id="PPA35213.1"/>
    </source>
</evidence>
<organism evidence="1 2">
    <name type="scientific">Pristionchus pacificus</name>
    <name type="common">Parasitic nematode worm</name>
    <dbReference type="NCBI Taxonomy" id="54126"/>
    <lineage>
        <taxon>Eukaryota</taxon>
        <taxon>Metazoa</taxon>
        <taxon>Ecdysozoa</taxon>
        <taxon>Nematoda</taxon>
        <taxon>Chromadorea</taxon>
        <taxon>Rhabditida</taxon>
        <taxon>Rhabditina</taxon>
        <taxon>Diplogasteromorpha</taxon>
        <taxon>Diplogasteroidea</taxon>
        <taxon>Neodiplogasteridae</taxon>
        <taxon>Pristionchus</taxon>
    </lineage>
</organism>
<keyword evidence="2" id="KW-1185">Reference proteome</keyword>
<protein>
    <submittedName>
        <fullName evidence="1">Uncharacterized protein</fullName>
    </submittedName>
</protein>
<reference evidence="2" key="1">
    <citation type="journal article" date="2008" name="Nat. Genet.">
        <title>The Pristionchus pacificus genome provides a unique perspective on nematode lifestyle and parasitism.</title>
        <authorList>
            <person name="Dieterich C."/>
            <person name="Clifton S.W."/>
            <person name="Schuster L.N."/>
            <person name="Chinwalla A."/>
            <person name="Delehaunty K."/>
            <person name="Dinkelacker I."/>
            <person name="Fulton L."/>
            <person name="Fulton R."/>
            <person name="Godfrey J."/>
            <person name="Minx P."/>
            <person name="Mitreva M."/>
            <person name="Roeseler W."/>
            <person name="Tian H."/>
            <person name="Witte H."/>
            <person name="Yang S.P."/>
            <person name="Wilson R.K."/>
            <person name="Sommer R.J."/>
        </authorList>
    </citation>
    <scope>NUCLEOTIDE SEQUENCE [LARGE SCALE GENOMIC DNA]</scope>
    <source>
        <strain evidence="2">PS312</strain>
    </source>
</reference>